<dbReference type="Proteomes" id="UP000198828">
    <property type="component" value="Unassembled WGS sequence"/>
</dbReference>
<dbReference type="EMBL" id="FNNG01000005">
    <property type="protein sequence ID" value="SDW90864.1"/>
    <property type="molecule type" value="Genomic_DNA"/>
</dbReference>
<dbReference type="InterPro" id="IPR048964">
    <property type="entry name" value="ArgZ/ArgE-like_C_1st"/>
</dbReference>
<dbReference type="Pfam" id="PF21570">
    <property type="entry name" value="ArgZ-like_C_2nd"/>
    <property type="match status" value="1"/>
</dbReference>
<feature type="domain" description="Arginine dihydrolase ArgZ/ArgE-like C-terminal second subdomain" evidence="1">
    <location>
        <begin position="126"/>
        <end position="325"/>
    </location>
</feature>
<keyword evidence="4" id="KW-1185">Reference proteome</keyword>
<dbReference type="OrthoDB" id="5386290at2"/>
<feature type="domain" description="Arginine dihydrolase ArgZ/ArgE-like C-terminal first subdomain" evidence="2">
    <location>
        <begin position="35"/>
        <end position="115"/>
    </location>
</feature>
<dbReference type="SUPFAM" id="SSF52467">
    <property type="entry name" value="DHS-like NAD/FAD-binding domain"/>
    <property type="match status" value="1"/>
</dbReference>
<dbReference type="InterPro" id="IPR005239">
    <property type="entry name" value="ArgZ/ArgE-like"/>
</dbReference>
<dbReference type="NCBIfam" id="TIGR00300">
    <property type="entry name" value="TIGR00300 family protein"/>
    <property type="match status" value="1"/>
</dbReference>
<sequence>MTINKIDINENVVLKKATMDKHVPDDFYSTTNHTTFIYHNNQWIKVKNQRMDALIVVDEHGAVCKKLRDIKRGDMVVCGDTGVKVINENDDEQTENSFSFMSNYVSSERRNDMLIKNLAYDLFYKNRKLTIVAGPVVVHTGGDYYLSELIHKNYVASLLTGNALAVHDIEKNLYGTSLGVCAKTGKVTHNGYRNHMRAINHIMKYGSIKKAVEAKALHSGIMYECIKNNIPFVLAGSLRDDGPLPDTITDIIKAQDAYNEHLQRAEIVLVLGTMLHGIASGNMLPARTKMICVDINSAVVTKLSDRGSSQAIGIVTDVGLFLNLLVTEIEKLKNNLKNNLGTRIAT</sequence>
<dbReference type="InterPro" id="IPR048963">
    <property type="entry name" value="ArgZ/ArgE-like_C_2nd"/>
</dbReference>
<dbReference type="RefSeq" id="WP_093752207.1">
    <property type="nucleotide sequence ID" value="NZ_BSYN01000007.1"/>
</dbReference>
<dbReference type="InterPro" id="IPR029035">
    <property type="entry name" value="DHS-like_NAD/FAD-binding_dom"/>
</dbReference>
<protein>
    <submittedName>
        <fullName evidence="3">TIGR00300 family protein</fullName>
    </submittedName>
</protein>
<accession>A0A1H2XEG4</accession>
<dbReference type="Pfam" id="PF21571">
    <property type="entry name" value="ArgZ-like_C_1st"/>
    <property type="match status" value="1"/>
</dbReference>
<proteinExistence type="predicted"/>
<evidence type="ECO:0000313" key="4">
    <source>
        <dbReference type="Proteomes" id="UP000198828"/>
    </source>
</evidence>
<reference evidence="3 4" key="1">
    <citation type="submission" date="2016-10" db="EMBL/GenBank/DDBJ databases">
        <authorList>
            <person name="de Groot N.N."/>
        </authorList>
    </citation>
    <scope>NUCLEOTIDE SEQUENCE [LARGE SCALE GENOMIC DNA]</scope>
    <source>
        <strain evidence="3 4">DSM 23310</strain>
    </source>
</reference>
<gene>
    <name evidence="3" type="ORF">SAMN05660923_01412</name>
</gene>
<evidence type="ECO:0000313" key="3">
    <source>
        <dbReference type="EMBL" id="SDW90864.1"/>
    </source>
</evidence>
<organism evidence="3 4">
    <name type="scientific">Tepidimicrobium xylanilyticum</name>
    <dbReference type="NCBI Taxonomy" id="1123352"/>
    <lineage>
        <taxon>Bacteria</taxon>
        <taxon>Bacillati</taxon>
        <taxon>Bacillota</taxon>
        <taxon>Tissierellia</taxon>
        <taxon>Tissierellales</taxon>
        <taxon>Tepidimicrobiaceae</taxon>
        <taxon>Tepidimicrobium</taxon>
    </lineage>
</organism>
<dbReference type="Gene3D" id="3.40.50.10690">
    <property type="entry name" value="putative lor/sdh protein like domains"/>
    <property type="match status" value="1"/>
</dbReference>
<dbReference type="Gene3D" id="2.40.420.10">
    <property type="entry name" value="conserved putative lor/sdh protein from methanococcus maripaludis s2 domain"/>
    <property type="match status" value="1"/>
</dbReference>
<evidence type="ECO:0000259" key="2">
    <source>
        <dbReference type="Pfam" id="PF21571"/>
    </source>
</evidence>
<dbReference type="AlphaFoldDB" id="A0A1H2XEG4"/>
<evidence type="ECO:0000259" key="1">
    <source>
        <dbReference type="Pfam" id="PF21570"/>
    </source>
</evidence>
<name>A0A1H2XEG4_9FIRM</name>